<sequence length="633" mass="70294">PQSRVITAARRSSVRGAAEEAARAGSTNERSAALTRRALVKAAPCAASNADEYCAFDFFTSAMRWCTHCLDYTNSTQDQDNRMIVLICYCLCFVIRICIDCGKVLDDTNYADELQFVKGPDGRVGFPTLFARMEGKTIESIESGYTISRERTEEKGKYEIEQLVQNLHVSGGGTIVDMAHRYYKLALDHNFTRGRRTTHVAAACLYIACRQSDKPYLLIDFSEHLQISVYALGAVFLQLCQVLLLSDHPVFQKLIDPTLFIKRFTEYSGGLLTPETGRKPSGICGAALYIAALSHGLDYTKADVVAVVHVCEATLTKRLIEFENTDSGGLTIEELEKADDFSKVPVSKHSPESGEILCKHKDKGAEYFAHGLCEECYDEFTRLSGGLEGGADPPAFQRAERKRFDTSKAEEASAIKEAALGESFCHKPDSDIENTIRTPRKEVVKDSILSKDPEDGGENFGDDLDPESLSDIDDVEVEGYLHNEEEAQYKKAIWEEINKEYLEEQAQKEALAVELAARGVVVEDVNKKKRRRNNDAKGSTPEETPAEAAHNELKRKGLASKINVEALDKLFSTKDDDGDANKKYEMDFGGESSEDKGDGETFDYGYEYADHNYDDYADDGGGANIDDDPFDFL</sequence>
<feature type="region of interest" description="Disordered" evidence="10">
    <location>
        <begin position="525"/>
        <end position="555"/>
    </location>
</feature>
<reference evidence="12 13" key="1">
    <citation type="journal article" date="2019" name="Sci. Rep.">
        <title>A high-quality genome of Eragrostis curvula grass provides insights into Poaceae evolution and supports new strategies to enhance forage quality.</title>
        <authorList>
            <person name="Carballo J."/>
            <person name="Santos B.A.C.M."/>
            <person name="Zappacosta D."/>
            <person name="Garbus I."/>
            <person name="Selva J.P."/>
            <person name="Gallo C.A."/>
            <person name="Diaz A."/>
            <person name="Albertini E."/>
            <person name="Caccamo M."/>
            <person name="Echenique V."/>
        </authorList>
    </citation>
    <scope>NUCLEOTIDE SEQUENCE [LARGE SCALE GENOMIC DNA]</scope>
    <source>
        <strain evidence="13">cv. Victoria</strain>
        <tissue evidence="12">Leaf</tissue>
    </source>
</reference>
<feature type="region of interest" description="Disordered" evidence="10">
    <location>
        <begin position="570"/>
        <end position="604"/>
    </location>
</feature>
<evidence type="ECO:0000256" key="2">
    <source>
        <dbReference type="ARBA" id="ARBA00010857"/>
    </source>
</evidence>
<feature type="compositionally biased region" description="Basic and acidic residues" evidence="10">
    <location>
        <begin position="570"/>
        <end position="586"/>
    </location>
</feature>
<evidence type="ECO:0000313" key="13">
    <source>
        <dbReference type="Proteomes" id="UP000324897"/>
    </source>
</evidence>
<evidence type="ECO:0000256" key="4">
    <source>
        <dbReference type="ARBA" id="ARBA00022771"/>
    </source>
</evidence>
<evidence type="ECO:0000313" key="12">
    <source>
        <dbReference type="EMBL" id="TVU18656.1"/>
    </source>
</evidence>
<dbReference type="Pfam" id="PF07741">
    <property type="entry name" value="BRF1"/>
    <property type="match status" value="1"/>
</dbReference>
<keyword evidence="3" id="KW-0479">Metal-binding</keyword>
<dbReference type="GO" id="GO:0005634">
    <property type="term" value="C:nucleus"/>
    <property type="evidence" value="ECO:0007669"/>
    <property type="project" value="UniProtKB-SubCell"/>
</dbReference>
<dbReference type="GO" id="GO:0017025">
    <property type="term" value="F:TBP-class protein binding"/>
    <property type="evidence" value="ECO:0007669"/>
    <property type="project" value="InterPro"/>
</dbReference>
<dbReference type="GO" id="GO:0001006">
    <property type="term" value="F:RNA polymerase III type 3 promoter sequence-specific DNA binding"/>
    <property type="evidence" value="ECO:0007669"/>
    <property type="project" value="TreeGrafter"/>
</dbReference>
<dbReference type="PANTHER" id="PTHR11618:SF4">
    <property type="entry name" value="TRANSCRIPTION FACTOR IIIB 90 KDA SUBUNIT"/>
    <property type="match status" value="1"/>
</dbReference>
<dbReference type="Pfam" id="PF00382">
    <property type="entry name" value="TFIIB"/>
    <property type="match status" value="2"/>
</dbReference>
<feature type="non-terminal residue" evidence="12">
    <location>
        <position position="1"/>
    </location>
</feature>
<dbReference type="GO" id="GO:0097550">
    <property type="term" value="C:transcription preinitiation complex"/>
    <property type="evidence" value="ECO:0007669"/>
    <property type="project" value="TreeGrafter"/>
</dbReference>
<evidence type="ECO:0000256" key="9">
    <source>
        <dbReference type="ARBA" id="ARBA00023242"/>
    </source>
</evidence>
<dbReference type="GO" id="GO:0000126">
    <property type="term" value="C:transcription factor TFIIIB complex"/>
    <property type="evidence" value="ECO:0007669"/>
    <property type="project" value="TreeGrafter"/>
</dbReference>
<dbReference type="InterPro" id="IPR013150">
    <property type="entry name" value="TFIIB_cyclin"/>
</dbReference>
<dbReference type="CDD" id="cd20553">
    <property type="entry name" value="CYCLIN_TFIIIB90_rpt1"/>
    <property type="match status" value="1"/>
</dbReference>
<dbReference type="Gene3D" id="1.10.472.10">
    <property type="entry name" value="Cyclin-like"/>
    <property type="match status" value="2"/>
</dbReference>
<feature type="compositionally biased region" description="Basic and acidic residues" evidence="10">
    <location>
        <begin position="445"/>
        <end position="454"/>
    </location>
</feature>
<feature type="compositionally biased region" description="Acidic residues" evidence="10">
    <location>
        <begin position="455"/>
        <end position="469"/>
    </location>
</feature>
<dbReference type="GO" id="GO:0070897">
    <property type="term" value="P:transcription preinitiation complex assembly"/>
    <property type="evidence" value="ECO:0007669"/>
    <property type="project" value="InterPro"/>
</dbReference>
<dbReference type="FunFam" id="1.10.472.10:FF:000007">
    <property type="entry name" value="Transcription factor IIIB 90 kDa subunit"/>
    <property type="match status" value="1"/>
</dbReference>
<dbReference type="PANTHER" id="PTHR11618">
    <property type="entry name" value="TRANSCRIPTION INITIATION FACTOR IIB-RELATED"/>
    <property type="match status" value="1"/>
</dbReference>
<proteinExistence type="inferred from homology"/>
<accession>A0A5J9U504</accession>
<dbReference type="SMART" id="SM00385">
    <property type="entry name" value="CYCLIN"/>
    <property type="match status" value="2"/>
</dbReference>
<keyword evidence="7" id="KW-0010">Activator</keyword>
<dbReference type="AlphaFoldDB" id="A0A5J9U504"/>
<keyword evidence="5" id="KW-0862">Zinc</keyword>
<comment type="similarity">
    <text evidence="2">Belongs to the TFIIB family.</text>
</comment>
<comment type="subcellular location">
    <subcellularLocation>
        <location evidence="1">Nucleus</location>
    </subcellularLocation>
</comment>
<gene>
    <name evidence="12" type="ORF">EJB05_34766</name>
</gene>
<dbReference type="Proteomes" id="UP000324897">
    <property type="component" value="Chromosome 7"/>
</dbReference>
<comment type="caution">
    <text evidence="12">The sequence shown here is derived from an EMBL/GenBank/DDBJ whole genome shotgun (WGS) entry which is preliminary data.</text>
</comment>
<keyword evidence="4" id="KW-0863">Zinc-finger</keyword>
<dbReference type="OrthoDB" id="511529at2759"/>
<keyword evidence="8" id="KW-0804">Transcription</keyword>
<evidence type="ECO:0000256" key="5">
    <source>
        <dbReference type="ARBA" id="ARBA00022833"/>
    </source>
</evidence>
<keyword evidence="9" id="KW-0539">Nucleus</keyword>
<organism evidence="12 13">
    <name type="scientific">Eragrostis curvula</name>
    <name type="common">weeping love grass</name>
    <dbReference type="NCBI Taxonomy" id="38414"/>
    <lineage>
        <taxon>Eukaryota</taxon>
        <taxon>Viridiplantae</taxon>
        <taxon>Streptophyta</taxon>
        <taxon>Embryophyta</taxon>
        <taxon>Tracheophyta</taxon>
        <taxon>Spermatophyta</taxon>
        <taxon>Magnoliopsida</taxon>
        <taxon>Liliopsida</taxon>
        <taxon>Poales</taxon>
        <taxon>Poaceae</taxon>
        <taxon>PACMAD clade</taxon>
        <taxon>Chloridoideae</taxon>
        <taxon>Eragrostideae</taxon>
        <taxon>Eragrostidinae</taxon>
        <taxon>Eragrostis</taxon>
    </lineage>
</organism>
<dbReference type="Gramene" id="TVU18656">
    <property type="protein sequence ID" value="TVU18656"/>
    <property type="gene ID" value="EJB05_34766"/>
</dbReference>
<evidence type="ECO:0000259" key="11">
    <source>
        <dbReference type="SMART" id="SM00385"/>
    </source>
</evidence>
<dbReference type="Gene3D" id="1.20.5.650">
    <property type="entry name" value="Single helix bin"/>
    <property type="match status" value="1"/>
</dbReference>
<evidence type="ECO:0000256" key="8">
    <source>
        <dbReference type="ARBA" id="ARBA00023163"/>
    </source>
</evidence>
<dbReference type="SUPFAM" id="SSF47954">
    <property type="entry name" value="Cyclin-like"/>
    <property type="match status" value="2"/>
</dbReference>
<dbReference type="EMBL" id="RWGY01000029">
    <property type="protein sequence ID" value="TVU18656.1"/>
    <property type="molecule type" value="Genomic_DNA"/>
</dbReference>
<evidence type="ECO:0000256" key="1">
    <source>
        <dbReference type="ARBA" id="ARBA00004123"/>
    </source>
</evidence>
<evidence type="ECO:0000256" key="10">
    <source>
        <dbReference type="SAM" id="MobiDB-lite"/>
    </source>
</evidence>
<dbReference type="GO" id="GO:0000995">
    <property type="term" value="F:RNA polymerase III general transcription initiation factor activity"/>
    <property type="evidence" value="ECO:0007669"/>
    <property type="project" value="TreeGrafter"/>
</dbReference>
<name>A0A5J9U504_9POAL</name>
<dbReference type="InterPro" id="IPR000812">
    <property type="entry name" value="TFIIB"/>
</dbReference>
<dbReference type="InterPro" id="IPR036915">
    <property type="entry name" value="Cyclin-like_sf"/>
</dbReference>
<feature type="region of interest" description="Disordered" evidence="10">
    <location>
        <begin position="445"/>
        <end position="469"/>
    </location>
</feature>
<feature type="domain" description="Cyclin-like" evidence="11">
    <location>
        <begin position="158"/>
        <end position="241"/>
    </location>
</feature>
<evidence type="ECO:0000256" key="7">
    <source>
        <dbReference type="ARBA" id="ARBA00023159"/>
    </source>
</evidence>
<evidence type="ECO:0000256" key="3">
    <source>
        <dbReference type="ARBA" id="ARBA00022723"/>
    </source>
</evidence>
<dbReference type="GO" id="GO:0008270">
    <property type="term" value="F:zinc ion binding"/>
    <property type="evidence" value="ECO:0007669"/>
    <property type="project" value="UniProtKB-KW"/>
</dbReference>
<feature type="domain" description="Cyclin-like" evidence="11">
    <location>
        <begin position="259"/>
        <end position="324"/>
    </location>
</feature>
<protein>
    <recommendedName>
        <fullName evidence="11">Cyclin-like domain-containing protein</fullName>
    </recommendedName>
</protein>
<dbReference type="InterPro" id="IPR013763">
    <property type="entry name" value="Cyclin-like_dom"/>
</dbReference>
<keyword evidence="13" id="KW-1185">Reference proteome</keyword>
<keyword evidence="6" id="KW-0805">Transcription regulation</keyword>
<evidence type="ECO:0000256" key="6">
    <source>
        <dbReference type="ARBA" id="ARBA00023015"/>
    </source>
</evidence>
<dbReference type="InterPro" id="IPR011665">
    <property type="entry name" value="BRF1_TBP-bd_dom"/>
</dbReference>